<dbReference type="AlphaFoldDB" id="A0A915PI79"/>
<evidence type="ECO:0000313" key="2">
    <source>
        <dbReference type="Proteomes" id="UP000887581"/>
    </source>
</evidence>
<accession>A0A915PI79</accession>
<evidence type="ECO:0000256" key="1">
    <source>
        <dbReference type="SAM" id="Phobius"/>
    </source>
</evidence>
<dbReference type="WBParaSite" id="sdigi.contig188.g5854.t1">
    <property type="protein sequence ID" value="sdigi.contig188.g5854.t1"/>
    <property type="gene ID" value="sdigi.contig188.g5854"/>
</dbReference>
<name>A0A915PI79_9BILA</name>
<feature type="transmembrane region" description="Helical" evidence="1">
    <location>
        <begin position="120"/>
        <end position="141"/>
    </location>
</feature>
<keyword evidence="1" id="KW-0472">Membrane</keyword>
<keyword evidence="1" id="KW-0812">Transmembrane</keyword>
<protein>
    <submittedName>
        <fullName evidence="3">Uncharacterized protein</fullName>
    </submittedName>
</protein>
<feature type="transmembrane region" description="Helical" evidence="1">
    <location>
        <begin position="12"/>
        <end position="35"/>
    </location>
</feature>
<dbReference type="Proteomes" id="UP000887581">
    <property type="component" value="Unplaced"/>
</dbReference>
<organism evidence="2 3">
    <name type="scientific">Setaria digitata</name>
    <dbReference type="NCBI Taxonomy" id="48799"/>
    <lineage>
        <taxon>Eukaryota</taxon>
        <taxon>Metazoa</taxon>
        <taxon>Ecdysozoa</taxon>
        <taxon>Nematoda</taxon>
        <taxon>Chromadorea</taxon>
        <taxon>Rhabditida</taxon>
        <taxon>Spirurina</taxon>
        <taxon>Spiruromorpha</taxon>
        <taxon>Filarioidea</taxon>
        <taxon>Setariidae</taxon>
        <taxon>Setaria</taxon>
    </lineage>
</organism>
<keyword evidence="2" id="KW-1185">Reference proteome</keyword>
<reference evidence="3" key="1">
    <citation type="submission" date="2022-11" db="UniProtKB">
        <authorList>
            <consortium name="WormBaseParasite"/>
        </authorList>
    </citation>
    <scope>IDENTIFICATION</scope>
</reference>
<evidence type="ECO:0000313" key="3">
    <source>
        <dbReference type="WBParaSite" id="sdigi.contig188.g5854.t1"/>
    </source>
</evidence>
<keyword evidence="1" id="KW-1133">Transmembrane helix</keyword>
<sequence>MTSSFRCSTAFFGTLTAILYYRYIIVPLILFLRIVDAVTCPSESSGSGAAGSSSSSTGLNKPTAITKRKVCPDFKDNEDEKYCCPSHIIPGSYYCCSQEHLYKIEAEQAAEIRRQFIKNAVIPIPVSYLLFFHFLSIWLIMEKLLSKMLLGLLVLAYTDAAAAAFGDDDGANLA</sequence>
<proteinExistence type="predicted"/>